<keyword evidence="3" id="KW-1185">Reference proteome</keyword>
<name>A0ABY7PKJ8_9BACT</name>
<evidence type="ECO:0000313" key="2">
    <source>
        <dbReference type="EMBL" id="WBO83689.1"/>
    </source>
</evidence>
<proteinExistence type="predicted"/>
<dbReference type="EMBL" id="CP115396">
    <property type="protein sequence ID" value="WBO83689.1"/>
    <property type="molecule type" value="Genomic_DNA"/>
</dbReference>
<protein>
    <submittedName>
        <fullName evidence="2">DUF2141 domain-containing protein</fullName>
    </submittedName>
</protein>
<dbReference type="InterPro" id="IPR018673">
    <property type="entry name" value="DUF2141"/>
</dbReference>
<feature type="signal peptide" evidence="1">
    <location>
        <begin position="1"/>
        <end position="23"/>
    </location>
</feature>
<evidence type="ECO:0000313" key="3">
    <source>
        <dbReference type="Proteomes" id="UP001211872"/>
    </source>
</evidence>
<reference evidence="2 3" key="1">
    <citation type="journal article" date="2011" name="Int. J. Syst. Evol. Microbiol.">
        <title>Hymenobacter yonginensis sp. nov., isolated from a mesotrophic artificial lake.</title>
        <authorList>
            <person name="Joung Y."/>
            <person name="Cho S.H."/>
            <person name="Kim H."/>
            <person name="Kim S.B."/>
            <person name="Joh K."/>
        </authorList>
    </citation>
    <scope>NUCLEOTIDE SEQUENCE [LARGE SCALE GENOMIC DNA]</scope>
    <source>
        <strain evidence="2 3">KCTC 22745</strain>
    </source>
</reference>
<feature type="chain" id="PRO_5046172887" evidence="1">
    <location>
        <begin position="24"/>
        <end position="148"/>
    </location>
</feature>
<dbReference type="RefSeq" id="WP_270126103.1">
    <property type="nucleotide sequence ID" value="NZ_CP115396.1"/>
</dbReference>
<organism evidence="2 3">
    <name type="scientific">Hymenobacter yonginensis</name>
    <dbReference type="NCBI Taxonomy" id="748197"/>
    <lineage>
        <taxon>Bacteria</taxon>
        <taxon>Pseudomonadati</taxon>
        <taxon>Bacteroidota</taxon>
        <taxon>Cytophagia</taxon>
        <taxon>Cytophagales</taxon>
        <taxon>Hymenobacteraceae</taxon>
        <taxon>Hymenobacter</taxon>
    </lineage>
</organism>
<dbReference type="Pfam" id="PF09912">
    <property type="entry name" value="DUF2141"/>
    <property type="match status" value="1"/>
</dbReference>
<evidence type="ECO:0000256" key="1">
    <source>
        <dbReference type="SAM" id="SignalP"/>
    </source>
</evidence>
<dbReference type="Proteomes" id="UP001211872">
    <property type="component" value="Chromosome"/>
</dbReference>
<accession>A0ABY7PKJ8</accession>
<gene>
    <name evidence="2" type="ORF">O9Z63_15065</name>
</gene>
<sequence length="148" mass="15861">MIVSTRAFLFAAGSLLAAAPASAGNPAGTSSITVVVSALASTQSVVKLYFYNLRDQFLKPQGYVFKKAVLPAGQNQITLPVDLPNGEWAVAITQDMNNNDKLDKNFVGIPTEPFAFSNNVRPTLAPPDFNECKFTVSGPRVVTIKLTK</sequence>
<keyword evidence="1" id="KW-0732">Signal</keyword>